<dbReference type="PROSITE" id="PS50043">
    <property type="entry name" value="HTH_LUXR_2"/>
    <property type="match status" value="1"/>
</dbReference>
<accession>A0ABQ3SZK4</accession>
<keyword evidence="3" id="KW-0804">Transcription</keyword>
<evidence type="ECO:0000256" key="3">
    <source>
        <dbReference type="ARBA" id="ARBA00023163"/>
    </source>
</evidence>
<reference evidence="6" key="1">
    <citation type="submission" date="2023-07" db="EMBL/GenBank/DDBJ databases">
        <title>Whole genome shotgun sequence of Streptomyces nojiriensis NBRC 13794.</title>
        <authorList>
            <person name="Komaki H."/>
            <person name="Tamura T."/>
        </authorList>
    </citation>
    <scope>NUCLEOTIDE SEQUENCE [LARGE SCALE GENOMIC DNA]</scope>
    <source>
        <strain evidence="6">NBRC 13794</strain>
    </source>
</reference>
<dbReference type="InterPro" id="IPR036388">
    <property type="entry name" value="WH-like_DNA-bd_sf"/>
</dbReference>
<comment type="caution">
    <text evidence="5">The sequence shown here is derived from an EMBL/GenBank/DDBJ whole genome shotgun (WGS) entry which is preliminary data.</text>
</comment>
<dbReference type="SMART" id="SM00421">
    <property type="entry name" value="HTH_LUXR"/>
    <property type="match status" value="1"/>
</dbReference>
<dbReference type="CDD" id="cd06170">
    <property type="entry name" value="LuxR_C_like"/>
    <property type="match status" value="1"/>
</dbReference>
<dbReference type="RefSeq" id="WP_189733614.1">
    <property type="nucleotide sequence ID" value="NZ_BMRL01000001.1"/>
</dbReference>
<keyword evidence="1" id="KW-0805">Transcription regulation</keyword>
<evidence type="ECO:0000256" key="1">
    <source>
        <dbReference type="ARBA" id="ARBA00023015"/>
    </source>
</evidence>
<name>A0ABQ3SZK4_9ACTN</name>
<evidence type="ECO:0000313" key="6">
    <source>
        <dbReference type="Proteomes" id="UP000613974"/>
    </source>
</evidence>
<evidence type="ECO:0000256" key="2">
    <source>
        <dbReference type="ARBA" id="ARBA00023125"/>
    </source>
</evidence>
<dbReference type="PANTHER" id="PTHR44688">
    <property type="entry name" value="DNA-BINDING TRANSCRIPTIONAL ACTIVATOR DEVR_DOSR"/>
    <property type="match status" value="1"/>
</dbReference>
<dbReference type="InterPro" id="IPR000792">
    <property type="entry name" value="Tscrpt_reg_LuxR_C"/>
</dbReference>
<evidence type="ECO:0000313" key="5">
    <source>
        <dbReference type="EMBL" id="GHI73566.1"/>
    </source>
</evidence>
<dbReference type="PRINTS" id="PR00038">
    <property type="entry name" value="HTHLUXR"/>
</dbReference>
<dbReference type="Gene3D" id="1.10.10.10">
    <property type="entry name" value="Winged helix-like DNA-binding domain superfamily/Winged helix DNA-binding domain"/>
    <property type="match status" value="1"/>
</dbReference>
<sequence length="113" mass="12813">MNFDADGNQVGEGHPYCPYCKLGERERWDKETEWIRQGFLRISDLTARELQMFHEMTCGPSNGELAKRLGMTIRTVKFHLENIRGKLGGISRTQACLLAVHHRIATCPAGHMA</sequence>
<protein>
    <recommendedName>
        <fullName evidence="4">HTH luxR-type domain-containing protein</fullName>
    </recommendedName>
</protein>
<evidence type="ECO:0000259" key="4">
    <source>
        <dbReference type="PROSITE" id="PS50043"/>
    </source>
</evidence>
<dbReference type="Proteomes" id="UP000613974">
    <property type="component" value="Unassembled WGS sequence"/>
</dbReference>
<feature type="domain" description="HTH luxR-type" evidence="4">
    <location>
        <begin position="38"/>
        <end position="103"/>
    </location>
</feature>
<dbReference type="PANTHER" id="PTHR44688:SF16">
    <property type="entry name" value="DNA-BINDING TRANSCRIPTIONAL ACTIVATOR DEVR_DOSR"/>
    <property type="match status" value="1"/>
</dbReference>
<keyword evidence="2" id="KW-0238">DNA-binding</keyword>
<gene>
    <name evidence="5" type="ORF">Snoj_74840</name>
</gene>
<proteinExistence type="predicted"/>
<organism evidence="5 6">
    <name type="scientific">Streptomyces nojiriensis</name>
    <dbReference type="NCBI Taxonomy" id="66374"/>
    <lineage>
        <taxon>Bacteria</taxon>
        <taxon>Bacillati</taxon>
        <taxon>Actinomycetota</taxon>
        <taxon>Actinomycetes</taxon>
        <taxon>Kitasatosporales</taxon>
        <taxon>Streptomycetaceae</taxon>
        <taxon>Streptomyces</taxon>
    </lineage>
</organism>
<dbReference type="Pfam" id="PF00196">
    <property type="entry name" value="GerE"/>
    <property type="match status" value="1"/>
</dbReference>
<dbReference type="InterPro" id="IPR016032">
    <property type="entry name" value="Sig_transdc_resp-reg_C-effctor"/>
</dbReference>
<keyword evidence="6" id="KW-1185">Reference proteome</keyword>
<dbReference type="SUPFAM" id="SSF46894">
    <property type="entry name" value="C-terminal effector domain of the bipartite response regulators"/>
    <property type="match status" value="1"/>
</dbReference>
<dbReference type="EMBL" id="BNEC01000005">
    <property type="protein sequence ID" value="GHI73566.1"/>
    <property type="molecule type" value="Genomic_DNA"/>
</dbReference>
<dbReference type="GeneID" id="95591797"/>